<evidence type="ECO:0000256" key="1">
    <source>
        <dbReference type="ARBA" id="ARBA00022448"/>
    </source>
</evidence>
<dbReference type="HAMAP" id="MF_03103">
    <property type="entry name" value="Mmm1"/>
    <property type="match status" value="1"/>
</dbReference>
<keyword evidence="13" id="KW-1185">Reference proteome</keyword>
<comment type="function">
    <text evidence="8">Component of the ERMES/MDM complex, which serves as a molecular tether to connect the endoplasmic reticulum (ER) and mitochondria. Components of this complex are involved in the control of mitochondrial shape and protein biogenesis, and function in nonvesicular lipid trafficking between the ER and mitochondria. The MDM12-MMM1 subcomplex functions in the major beta-barrel assembly pathway that is responsible for biogenesis of all outer membrane beta-barrel proteins, and acts in a late step after the SAM complex. The MDM10-MDM12-MMM1 subcomplex further acts in the TOM40-specific pathway after the action of the MDM12-MMM1 complex. Essential for establishing and maintaining the structure of mitochondria and maintenance of mtDNA nucleoids.</text>
</comment>
<comment type="subcellular location">
    <subcellularLocation>
        <location evidence="8">Endoplasmic reticulum membrane</location>
        <topology evidence="8">Single-pass type I membrane protein</topology>
    </subcellularLocation>
    <text evidence="8">The ERMES/MDM complex localizes to a few discrete foci (around 10 per single cell), that represent mitochondria-endoplasmic reticulum junctions. These foci are often found next to mtDNA nucleoids.</text>
</comment>
<evidence type="ECO:0000256" key="9">
    <source>
        <dbReference type="SAM" id="MobiDB-lite"/>
    </source>
</evidence>
<evidence type="ECO:0000256" key="5">
    <source>
        <dbReference type="ARBA" id="ARBA00023055"/>
    </source>
</evidence>
<evidence type="ECO:0000256" key="7">
    <source>
        <dbReference type="ARBA" id="ARBA00023136"/>
    </source>
</evidence>
<dbReference type="GO" id="GO:1990456">
    <property type="term" value="P:mitochondrion-endoplasmic reticulum membrane tethering"/>
    <property type="evidence" value="ECO:0007669"/>
    <property type="project" value="TreeGrafter"/>
</dbReference>
<feature type="topological domain" description="Lumenal" evidence="8">
    <location>
        <begin position="1"/>
        <end position="8"/>
    </location>
</feature>
<dbReference type="PANTHER" id="PTHR13466">
    <property type="entry name" value="TEX2 PROTEIN-RELATED"/>
    <property type="match status" value="1"/>
</dbReference>
<feature type="transmembrane region" description="Helical" evidence="10">
    <location>
        <begin position="6"/>
        <end position="28"/>
    </location>
</feature>
<feature type="compositionally biased region" description="Basic and acidic residues" evidence="9">
    <location>
        <begin position="343"/>
        <end position="372"/>
    </location>
</feature>
<protein>
    <recommendedName>
        <fullName evidence="8">Maintenance of mitochondrial morphology protein 1</fullName>
    </recommendedName>
</protein>
<feature type="compositionally biased region" description="Basic and acidic residues" evidence="9">
    <location>
        <begin position="382"/>
        <end position="391"/>
    </location>
</feature>
<evidence type="ECO:0000256" key="2">
    <source>
        <dbReference type="ARBA" id="ARBA00022692"/>
    </source>
</evidence>
<evidence type="ECO:0000313" key="13">
    <source>
        <dbReference type="Proteomes" id="UP000054266"/>
    </source>
</evidence>
<keyword evidence="3 8" id="KW-0256">Endoplasmic reticulum</keyword>
<evidence type="ECO:0000259" key="11">
    <source>
        <dbReference type="PROSITE" id="PS51847"/>
    </source>
</evidence>
<dbReference type="InterPro" id="IPR019411">
    <property type="entry name" value="MMM1_dom"/>
</dbReference>
<dbReference type="GO" id="GO:0008289">
    <property type="term" value="F:lipid binding"/>
    <property type="evidence" value="ECO:0007669"/>
    <property type="project" value="UniProtKB-KW"/>
</dbReference>
<keyword evidence="5" id="KW-0445">Lipid transport</keyword>
<feature type="topological domain" description="Cytoplasmic" evidence="8">
    <location>
        <begin position="30"/>
        <end position="423"/>
    </location>
</feature>
<comment type="similarity">
    <text evidence="8">Belongs to the MMM1 family.</text>
</comment>
<name>A0A0D2FX09_9EURO</name>
<evidence type="ECO:0000256" key="4">
    <source>
        <dbReference type="ARBA" id="ARBA00022989"/>
    </source>
</evidence>
<gene>
    <name evidence="8" type="primary">MMM1</name>
    <name evidence="12" type="ORF">PV04_01139</name>
</gene>
<keyword evidence="4 8" id="KW-1133">Transmembrane helix</keyword>
<evidence type="ECO:0000313" key="12">
    <source>
        <dbReference type="EMBL" id="KIW72983.1"/>
    </source>
</evidence>
<dbReference type="HOGENOM" id="CLU_032730_1_0_1"/>
<keyword evidence="6" id="KW-0446">Lipid-binding</keyword>
<dbReference type="STRING" id="5601.A0A0D2FX09"/>
<dbReference type="AlphaFoldDB" id="A0A0D2FX09"/>
<dbReference type="GO" id="GO:0015914">
    <property type="term" value="P:phospholipid transport"/>
    <property type="evidence" value="ECO:0007669"/>
    <property type="project" value="TreeGrafter"/>
</dbReference>
<evidence type="ECO:0000256" key="3">
    <source>
        <dbReference type="ARBA" id="ARBA00022824"/>
    </source>
</evidence>
<evidence type="ECO:0000256" key="10">
    <source>
        <dbReference type="SAM" id="Phobius"/>
    </source>
</evidence>
<feature type="region of interest" description="Disordered" evidence="9">
    <location>
        <begin position="52"/>
        <end position="71"/>
    </location>
</feature>
<dbReference type="PROSITE" id="PS51847">
    <property type="entry name" value="SMP"/>
    <property type="match status" value="1"/>
</dbReference>
<dbReference type="Proteomes" id="UP000054266">
    <property type="component" value="Unassembled WGS sequence"/>
</dbReference>
<proteinExistence type="inferred from homology"/>
<accession>A0A0D2FX09</accession>
<dbReference type="InterPro" id="IPR027537">
    <property type="entry name" value="Mmm1"/>
</dbReference>
<keyword evidence="1" id="KW-0813">Transport</keyword>
<dbReference type="GO" id="GO:0005789">
    <property type="term" value="C:endoplasmic reticulum membrane"/>
    <property type="evidence" value="ECO:0007669"/>
    <property type="project" value="UniProtKB-SubCell"/>
</dbReference>
<keyword evidence="2 8" id="KW-0812">Transmembrane</keyword>
<evidence type="ECO:0000256" key="6">
    <source>
        <dbReference type="ARBA" id="ARBA00023121"/>
    </source>
</evidence>
<dbReference type="Pfam" id="PF10296">
    <property type="entry name" value="MMM1"/>
    <property type="match status" value="1"/>
</dbReference>
<dbReference type="InterPro" id="IPR031468">
    <property type="entry name" value="SMP_LBD"/>
</dbReference>
<dbReference type="CDD" id="cd21671">
    <property type="entry name" value="SMP_Mmm1"/>
    <property type="match status" value="1"/>
</dbReference>
<evidence type="ECO:0000256" key="8">
    <source>
        <dbReference type="HAMAP-Rule" id="MF_03103"/>
    </source>
</evidence>
<feature type="domain" description="SMP-LTD" evidence="11">
    <location>
        <begin position="111"/>
        <end position="333"/>
    </location>
</feature>
<sequence>MSLTFTQGFLLGQLSVVIFLGCFIKFFIFGEAPSPPSRTARRTPKHIRTTSLHGIASSKSSAPQSLRNKASASNVLRPVPTNATDIASILRRTYYQIPSRGHGKNNHSTHQPESLDWFNVLLAQTIAQYRQTAYNLRDGSGGTPTILASLEAAINDPVKRPSFIDKIKITEISMGEEFPIFSNVRVIALDDEISSATGGRLQALMDVDLSDDNLTLAIETALILNYPKPFSAVLPVALAVSVVRFSGTLAISFVPATEDDPSDTKPSTSGKPKTSLAFSFLPDYRLDLSVRSLIGSRTRLQDVPKIAQLVEARTQAWFEERVVEPRVQVVPLPGLWPRMGKTRLREGQDDDRPSTQDEHQSPSFAEHRKDLAPDDNFPSQEEAERLIEGIRWRHQRSNSQVIEHEDDAPTPQTVRVMPGALPG</sequence>
<dbReference type="EMBL" id="KN846956">
    <property type="protein sequence ID" value="KIW72983.1"/>
    <property type="molecule type" value="Genomic_DNA"/>
</dbReference>
<dbReference type="PANTHER" id="PTHR13466:SF0">
    <property type="entry name" value="SMP-LTD DOMAIN-CONTAINING PROTEIN"/>
    <property type="match status" value="1"/>
</dbReference>
<reference evidence="12 13" key="1">
    <citation type="submission" date="2015-01" db="EMBL/GenBank/DDBJ databases">
        <title>The Genome Sequence of Capronia semiimmersa CBS27337.</title>
        <authorList>
            <consortium name="The Broad Institute Genomics Platform"/>
            <person name="Cuomo C."/>
            <person name="de Hoog S."/>
            <person name="Gorbushina A."/>
            <person name="Stielow B."/>
            <person name="Teixiera M."/>
            <person name="Abouelleil A."/>
            <person name="Chapman S.B."/>
            <person name="Priest M."/>
            <person name="Young S.K."/>
            <person name="Wortman J."/>
            <person name="Nusbaum C."/>
            <person name="Birren B."/>
        </authorList>
    </citation>
    <scope>NUCLEOTIDE SEQUENCE [LARGE SCALE GENOMIC DNA]</scope>
    <source>
        <strain evidence="12 13">CBS 27337</strain>
    </source>
</reference>
<keyword evidence="7 8" id="KW-0472">Membrane</keyword>
<feature type="region of interest" description="Disordered" evidence="9">
    <location>
        <begin position="338"/>
        <end position="423"/>
    </location>
</feature>
<dbReference type="GO" id="GO:0045040">
    <property type="term" value="P:protein insertion into mitochondrial outer membrane"/>
    <property type="evidence" value="ECO:0007669"/>
    <property type="project" value="UniProtKB-UniRule"/>
</dbReference>
<organism evidence="12 13">
    <name type="scientific">Phialophora macrospora</name>
    <dbReference type="NCBI Taxonomy" id="1851006"/>
    <lineage>
        <taxon>Eukaryota</taxon>
        <taxon>Fungi</taxon>
        <taxon>Dikarya</taxon>
        <taxon>Ascomycota</taxon>
        <taxon>Pezizomycotina</taxon>
        <taxon>Eurotiomycetes</taxon>
        <taxon>Chaetothyriomycetidae</taxon>
        <taxon>Chaetothyriales</taxon>
        <taxon>Herpotrichiellaceae</taxon>
        <taxon>Phialophora</taxon>
    </lineage>
</organism>
<dbReference type="GO" id="GO:0032865">
    <property type="term" value="C:ERMES complex"/>
    <property type="evidence" value="ECO:0007669"/>
    <property type="project" value="UniProtKB-UniRule"/>
</dbReference>
<comment type="subunit">
    <text evidence="8">Homodimer. Component of the ER-mitochondria encounter structure (ERMES) or MDM complex, composed of MMM1, MDM10, MDM12 and MDM34. A MMM1 homodimer associates with one molecule of MDM12 on each side in a pairwise head-to-tail manner, and the SMP-LTD domains of MMM1 and MDM12 generate a continuous hydrophobic tunnel for phospholipid trafficking.</text>
</comment>